<dbReference type="HOGENOM" id="CLU_3268947_0_0_0"/>
<dbReference type="EMBL" id="CP001968">
    <property type="protein sequence ID" value="ADD69112.1"/>
    <property type="molecule type" value="Genomic_DNA"/>
</dbReference>
<dbReference type="PROSITE" id="PS51257">
    <property type="entry name" value="PROKAR_LIPOPROTEIN"/>
    <property type="match status" value="1"/>
</dbReference>
<evidence type="ECO:0008006" key="3">
    <source>
        <dbReference type="Google" id="ProtNLM"/>
    </source>
</evidence>
<dbReference type="STRING" id="522772.Dacet_2350"/>
<accession>D4H3L0</accession>
<dbReference type="PaxDb" id="522772-Dacet_2350"/>
<dbReference type="KEGG" id="dap:Dacet_2350"/>
<organism evidence="1 2">
    <name type="scientific">Denitrovibrio acetiphilus (strain DSM 12809 / NBRC 114555 / N2460)</name>
    <dbReference type="NCBI Taxonomy" id="522772"/>
    <lineage>
        <taxon>Bacteria</taxon>
        <taxon>Pseudomonadati</taxon>
        <taxon>Deferribacterota</taxon>
        <taxon>Deferribacteres</taxon>
        <taxon>Deferribacterales</taxon>
        <taxon>Geovibrionaceae</taxon>
        <taxon>Denitrovibrio</taxon>
    </lineage>
</organism>
<gene>
    <name evidence="1" type="ordered locus">Dacet_2350</name>
</gene>
<keyword evidence="2" id="KW-1185">Reference proteome</keyword>
<evidence type="ECO:0000313" key="1">
    <source>
        <dbReference type="EMBL" id="ADD69112.1"/>
    </source>
</evidence>
<sequence length="41" mass="4447" precursor="true">MKRLLLLAIALTILAVGCGPVKQTVPTRTTITKYTVDTDCK</sequence>
<reference evidence="1 2" key="1">
    <citation type="journal article" date="2010" name="Stand. Genomic Sci.">
        <title>Complete genome sequence of Denitrovibrio acetiphilus type strain (N2460).</title>
        <authorList>
            <person name="Kiss H."/>
            <person name="Lang E."/>
            <person name="Lapidus A."/>
            <person name="Copeland A."/>
            <person name="Nolan M."/>
            <person name="Glavina Del Rio T."/>
            <person name="Chen F."/>
            <person name="Lucas S."/>
            <person name="Tice H."/>
            <person name="Cheng J.F."/>
            <person name="Han C."/>
            <person name="Goodwin L."/>
            <person name="Pitluck S."/>
            <person name="Liolios K."/>
            <person name="Pati A."/>
            <person name="Ivanova N."/>
            <person name="Mavromatis K."/>
            <person name="Chen A."/>
            <person name="Palaniappan K."/>
            <person name="Land M."/>
            <person name="Hauser L."/>
            <person name="Chang Y.J."/>
            <person name="Jeffries C.D."/>
            <person name="Detter J.C."/>
            <person name="Brettin T."/>
            <person name="Spring S."/>
            <person name="Rohde M."/>
            <person name="Goker M."/>
            <person name="Woyke T."/>
            <person name="Bristow J."/>
            <person name="Eisen J.A."/>
            <person name="Markowitz V."/>
            <person name="Hugenholtz P."/>
            <person name="Kyrpides N.C."/>
            <person name="Klenk H.P."/>
        </authorList>
    </citation>
    <scope>NUCLEOTIDE SEQUENCE [LARGE SCALE GENOMIC DNA]</scope>
    <source>
        <strain evidence="2">DSM 12809 / NBRC 114555 / N2460</strain>
    </source>
</reference>
<name>D4H3L0_DENA2</name>
<protein>
    <recommendedName>
        <fullName evidence="3">Lipoprotein</fullName>
    </recommendedName>
</protein>
<proteinExistence type="predicted"/>
<dbReference type="AlphaFoldDB" id="D4H3L0"/>
<dbReference type="InParanoid" id="D4H3L0"/>
<evidence type="ECO:0000313" key="2">
    <source>
        <dbReference type="Proteomes" id="UP000002012"/>
    </source>
</evidence>
<dbReference type="Proteomes" id="UP000002012">
    <property type="component" value="Chromosome"/>
</dbReference>